<dbReference type="KEGG" id="parq:DSM112329_04789"/>
<protein>
    <recommendedName>
        <fullName evidence="3">DUF3489 domain-containing protein</fullName>
    </recommendedName>
</protein>
<evidence type="ECO:0000313" key="2">
    <source>
        <dbReference type="EMBL" id="XAY07897.1"/>
    </source>
</evidence>
<sequence length="235" mass="25898">MARMDWNRASGRALVQTRGADRVDPEFADLRDHERGRREKDREVAAAAAARRARAAKVQRQLDKLYWDIMHLPDQERLDGAEWVRRQVKALVPAGADFTKAWNKGFANATRLSATAWRESAAKPPGLGARRDPKPAAPSRASVAAAPRRNTGRHRPDAAPAIIELVAAFSRELTAVTVARVLVGMDDDAVPHKLRTSQWWGASRPRSKSALLGDITDLVRAGELVQAPGRKLTVK</sequence>
<feature type="region of interest" description="Disordered" evidence="1">
    <location>
        <begin position="117"/>
        <end position="156"/>
    </location>
</feature>
<organism evidence="2">
    <name type="scientific">Paraconexibacter sp. AEG42_29</name>
    <dbReference type="NCBI Taxonomy" id="2997339"/>
    <lineage>
        <taxon>Bacteria</taxon>
        <taxon>Bacillati</taxon>
        <taxon>Actinomycetota</taxon>
        <taxon>Thermoleophilia</taxon>
        <taxon>Solirubrobacterales</taxon>
        <taxon>Paraconexibacteraceae</taxon>
        <taxon>Paraconexibacter</taxon>
    </lineage>
</organism>
<dbReference type="EMBL" id="CP114014">
    <property type="protein sequence ID" value="XAY07897.1"/>
    <property type="molecule type" value="Genomic_DNA"/>
</dbReference>
<reference evidence="2" key="1">
    <citation type="submission" date="2022-12" db="EMBL/GenBank/DDBJ databases">
        <title>Paraconexibacter alkalitolerans sp. nov. and Baekduia alba sp. nov., isolated from soil and emended description of the genera Paraconexibacter (Chun et al., 2020) and Baekduia (An et al., 2020).</title>
        <authorList>
            <person name="Vieira S."/>
            <person name="Huber K.J."/>
            <person name="Geppert A."/>
            <person name="Wolf J."/>
            <person name="Neumann-Schaal M."/>
            <person name="Muesken M."/>
            <person name="Overmann J."/>
        </authorList>
    </citation>
    <scope>NUCLEOTIDE SEQUENCE</scope>
    <source>
        <strain evidence="2">AEG42_29</strain>
    </source>
</reference>
<dbReference type="AlphaFoldDB" id="A0AAU7B2R2"/>
<accession>A0AAU7B2R2</accession>
<name>A0AAU7B2R2_9ACTN</name>
<evidence type="ECO:0000256" key="1">
    <source>
        <dbReference type="SAM" id="MobiDB-lite"/>
    </source>
</evidence>
<gene>
    <name evidence="2" type="ORF">DSM112329_04789</name>
</gene>
<evidence type="ECO:0008006" key="3">
    <source>
        <dbReference type="Google" id="ProtNLM"/>
    </source>
</evidence>
<proteinExistence type="predicted"/>
<feature type="compositionally biased region" description="Low complexity" evidence="1">
    <location>
        <begin position="137"/>
        <end position="149"/>
    </location>
</feature>